<evidence type="ECO:0000313" key="2">
    <source>
        <dbReference type="Proteomes" id="UP000680279"/>
    </source>
</evidence>
<dbReference type="RefSeq" id="WP_212963475.1">
    <property type="nucleotide sequence ID" value="NZ_BOQT01000011.1"/>
</dbReference>
<comment type="caution">
    <text evidence="1">The sequence shown here is derived from an EMBL/GenBank/DDBJ whole genome shotgun (WGS) entry which is preliminary data.</text>
</comment>
<evidence type="ECO:0008006" key="3">
    <source>
        <dbReference type="Google" id="ProtNLM"/>
    </source>
</evidence>
<accession>A0ABQ4KA96</accession>
<name>A0ABQ4KA96_9BACI</name>
<keyword evidence="2" id="KW-1185">Reference proteome</keyword>
<organism evidence="1 2">
    <name type="scientific">Siminovitchia fordii</name>
    <dbReference type="NCBI Taxonomy" id="254759"/>
    <lineage>
        <taxon>Bacteria</taxon>
        <taxon>Bacillati</taxon>
        <taxon>Bacillota</taxon>
        <taxon>Bacilli</taxon>
        <taxon>Bacillales</taxon>
        <taxon>Bacillaceae</taxon>
        <taxon>Siminovitchia</taxon>
    </lineage>
</organism>
<protein>
    <recommendedName>
        <fullName evidence="3">Ribosomal protein L20</fullName>
    </recommendedName>
</protein>
<reference evidence="1 2" key="1">
    <citation type="submission" date="2021-03" db="EMBL/GenBank/DDBJ databases">
        <title>Antimicrobial resistance genes in bacteria isolated from Japanese honey, and their potential for conferring macrolide and lincosamide resistance in the American foulbrood pathogen Paenibacillus larvae.</title>
        <authorList>
            <person name="Okamoto M."/>
            <person name="Kumagai M."/>
            <person name="Kanamori H."/>
            <person name="Takamatsu D."/>
        </authorList>
    </citation>
    <scope>NUCLEOTIDE SEQUENCE [LARGE SCALE GENOMIC DNA]</scope>
    <source>
        <strain evidence="1 2">J1TS3</strain>
    </source>
</reference>
<evidence type="ECO:0000313" key="1">
    <source>
        <dbReference type="EMBL" id="GIN21793.1"/>
    </source>
</evidence>
<dbReference type="EMBL" id="BOQT01000011">
    <property type="protein sequence ID" value="GIN21793.1"/>
    <property type="molecule type" value="Genomic_DNA"/>
</dbReference>
<proteinExistence type="predicted"/>
<sequence>MILKNPRKRQIVSNNYGAVHRRMLFIKLIKFYNRKNVYDAQEAGGLSAVGVTGHRTFIDQVPLA</sequence>
<dbReference type="Proteomes" id="UP000680279">
    <property type="component" value="Unassembled WGS sequence"/>
</dbReference>
<gene>
    <name evidence="1" type="ORF">J1TS3_29270</name>
</gene>